<dbReference type="Proteomes" id="UP000445000">
    <property type="component" value="Unassembled WGS sequence"/>
</dbReference>
<dbReference type="SUPFAM" id="SSF54593">
    <property type="entry name" value="Glyoxalase/Bleomycin resistance protein/Dihydroxybiphenyl dioxygenase"/>
    <property type="match status" value="1"/>
</dbReference>
<dbReference type="InterPro" id="IPR009725">
    <property type="entry name" value="3_dmu_93_MTrfase"/>
</dbReference>
<proteinExistence type="predicted"/>
<accession>A0A829Y5R8</accession>
<dbReference type="Pfam" id="PF06983">
    <property type="entry name" value="3-dmu-9_3-mt"/>
    <property type="match status" value="1"/>
</dbReference>
<keyword evidence="3" id="KW-1185">Reference proteome</keyword>
<comment type="caution">
    <text evidence="2">The sequence shown here is derived from an EMBL/GenBank/DDBJ whole genome shotgun (WGS) entry which is preliminary data.</text>
</comment>
<evidence type="ECO:0000259" key="1">
    <source>
        <dbReference type="Pfam" id="PF06983"/>
    </source>
</evidence>
<reference evidence="3" key="1">
    <citation type="submission" date="2020-01" db="EMBL/GenBank/DDBJ databases">
        <title>'Steroidobacter agaridevorans' sp. nov., agar-degrading bacteria isolated from rhizosphere soils.</title>
        <authorList>
            <person name="Ikenaga M."/>
            <person name="Kataoka M."/>
            <person name="Murouchi A."/>
            <person name="Katsuragi S."/>
            <person name="Sakai M."/>
        </authorList>
    </citation>
    <scope>NUCLEOTIDE SEQUENCE [LARGE SCALE GENOMIC DNA]</scope>
    <source>
        <strain evidence="3">YU21-B</strain>
    </source>
</reference>
<dbReference type="PANTHER" id="PTHR33990:SF4">
    <property type="entry name" value="PHNB-LIKE DOMAIN-CONTAINING PROTEIN"/>
    <property type="match status" value="1"/>
</dbReference>
<dbReference type="PANTHER" id="PTHR33990">
    <property type="entry name" value="PROTEIN YJDN-RELATED"/>
    <property type="match status" value="1"/>
</dbReference>
<dbReference type="Gene3D" id="3.30.720.110">
    <property type="match status" value="1"/>
</dbReference>
<dbReference type="InterPro" id="IPR029068">
    <property type="entry name" value="Glyas_Bleomycin-R_OHBP_Dase"/>
</dbReference>
<gene>
    <name evidence="2" type="ORF">GCM10011487_03450</name>
</gene>
<dbReference type="PIRSF" id="PIRSF021700">
    <property type="entry name" value="3_dmu_93_MTrfase"/>
    <property type="match status" value="1"/>
</dbReference>
<evidence type="ECO:0000313" key="2">
    <source>
        <dbReference type="EMBL" id="GFE78345.1"/>
    </source>
</evidence>
<feature type="domain" description="PhnB-like" evidence="1">
    <location>
        <begin position="3"/>
        <end position="128"/>
    </location>
</feature>
<sequence length="131" mass="14364">MKSIQPFLMFQGEQAEAAMTFYASLFPDTEVTDIQRYGPGAAGKEGSVLRATLSIAGQSVMCIDSPVKHAFTFTPAFSFFIECSSEDELDRLLAALSEGGATLMPRGNYGFSRQFAWVNDRFGVSWQLNLA</sequence>
<protein>
    <submittedName>
        <fullName evidence="2">VOC family protein</fullName>
    </submittedName>
</protein>
<dbReference type="AlphaFoldDB" id="A0A829Y5R8"/>
<dbReference type="CDD" id="cd06588">
    <property type="entry name" value="PhnB_like"/>
    <property type="match status" value="1"/>
</dbReference>
<dbReference type="EMBL" id="BLJN01000001">
    <property type="protein sequence ID" value="GFE78345.1"/>
    <property type="molecule type" value="Genomic_DNA"/>
</dbReference>
<organism evidence="2 3">
    <name type="scientific">Steroidobacter agaridevorans</name>
    <dbReference type="NCBI Taxonomy" id="2695856"/>
    <lineage>
        <taxon>Bacteria</taxon>
        <taxon>Pseudomonadati</taxon>
        <taxon>Pseudomonadota</taxon>
        <taxon>Gammaproteobacteria</taxon>
        <taxon>Steroidobacterales</taxon>
        <taxon>Steroidobacteraceae</taxon>
        <taxon>Steroidobacter</taxon>
    </lineage>
</organism>
<dbReference type="RefSeq" id="WP_161810262.1">
    <property type="nucleotide sequence ID" value="NZ_BLJN01000001.1"/>
</dbReference>
<evidence type="ECO:0000313" key="3">
    <source>
        <dbReference type="Proteomes" id="UP000445000"/>
    </source>
</evidence>
<name>A0A829Y5R8_9GAMM</name>
<dbReference type="Gene3D" id="3.30.720.100">
    <property type="match status" value="1"/>
</dbReference>
<dbReference type="InterPro" id="IPR028973">
    <property type="entry name" value="PhnB-like"/>
</dbReference>